<dbReference type="PANTHER" id="PTHR12001:SF55">
    <property type="entry name" value="ALL TRANS-POLYPRENYL-DIPHOSPHATE SYNTHASE PDSS2"/>
    <property type="match status" value="1"/>
</dbReference>
<dbReference type="PANTHER" id="PTHR12001">
    <property type="entry name" value="GERANYLGERANYL PYROPHOSPHATE SYNTHASE"/>
    <property type="match status" value="1"/>
</dbReference>
<evidence type="ECO:0000313" key="2">
    <source>
        <dbReference type="Proteomes" id="UP000215902"/>
    </source>
</evidence>
<reference evidence="1 2" key="1">
    <citation type="submission" date="2017-06" db="EMBL/GenBank/DDBJ databases">
        <title>A platform for efficient transgenesis in Macrostomum lignano, a flatworm model organism for stem cell research.</title>
        <authorList>
            <person name="Berezikov E."/>
        </authorList>
    </citation>
    <scope>NUCLEOTIDE SEQUENCE [LARGE SCALE GENOMIC DNA]</scope>
    <source>
        <strain evidence="1">DV1</strain>
        <tissue evidence="1">Whole organism</tissue>
    </source>
</reference>
<proteinExistence type="predicted"/>
<feature type="non-terminal residue" evidence="1">
    <location>
        <position position="1"/>
    </location>
</feature>
<dbReference type="GO" id="GO:1990234">
    <property type="term" value="C:transferase complex"/>
    <property type="evidence" value="ECO:0007669"/>
    <property type="project" value="TreeGrafter"/>
</dbReference>
<dbReference type="Proteomes" id="UP000215902">
    <property type="component" value="Unassembled WGS sequence"/>
</dbReference>
<name>A0A267DRX6_9PLAT</name>
<dbReference type="GO" id="GO:0006744">
    <property type="term" value="P:ubiquinone biosynthetic process"/>
    <property type="evidence" value="ECO:0007669"/>
    <property type="project" value="TreeGrafter"/>
</dbReference>
<dbReference type="SUPFAM" id="SSF48576">
    <property type="entry name" value="Terpenoid synthases"/>
    <property type="match status" value="1"/>
</dbReference>
<dbReference type="GO" id="GO:0004659">
    <property type="term" value="F:prenyltransferase activity"/>
    <property type="evidence" value="ECO:0007669"/>
    <property type="project" value="TreeGrafter"/>
</dbReference>
<dbReference type="GO" id="GO:0008299">
    <property type="term" value="P:isoprenoid biosynthetic process"/>
    <property type="evidence" value="ECO:0007669"/>
    <property type="project" value="TreeGrafter"/>
</dbReference>
<comment type="caution">
    <text evidence="1">The sequence shown here is derived from an EMBL/GenBank/DDBJ whole genome shotgun (WGS) entry which is preliminary data.</text>
</comment>
<dbReference type="STRING" id="282301.A0A267DRX6"/>
<dbReference type="EMBL" id="NIVC01003311">
    <property type="protein sequence ID" value="PAA52041.1"/>
    <property type="molecule type" value="Genomic_DNA"/>
</dbReference>
<organism evidence="1 2">
    <name type="scientific">Macrostomum lignano</name>
    <dbReference type="NCBI Taxonomy" id="282301"/>
    <lineage>
        <taxon>Eukaryota</taxon>
        <taxon>Metazoa</taxon>
        <taxon>Spiralia</taxon>
        <taxon>Lophotrochozoa</taxon>
        <taxon>Platyhelminthes</taxon>
        <taxon>Rhabditophora</taxon>
        <taxon>Macrostomorpha</taxon>
        <taxon>Macrostomida</taxon>
        <taxon>Macrostomidae</taxon>
        <taxon>Macrostomum</taxon>
    </lineage>
</organism>
<protein>
    <submittedName>
        <fullName evidence="1">Uncharacterized protein</fullName>
    </submittedName>
</protein>
<gene>
    <name evidence="1" type="ORF">BOX15_Mlig008569g1</name>
</gene>
<accession>A0A267DRX6</accession>
<keyword evidence="2" id="KW-1185">Reference proteome</keyword>
<dbReference type="InterPro" id="IPR008949">
    <property type="entry name" value="Isoprenoid_synthase_dom_sf"/>
</dbReference>
<sequence length="380" mass="40607">IMTATKSSSIAPFLFVRLKHYYCPPCWLTSRSSSTLVGQSPSSTLRAILSEAECRLQSPPAHPFVRNLLSQDLGGLAASLRGLAGTKHPLVEDAKRSLLFSAVGGSGGLSSDSSASSALASTVGQTRRAVVLLVARAHEELLTKGSDLHDLELLRRRQCQLADIADSVYTALSIHSRVVPPTNSDLAKGNALAALAGDYLLASASLGLAELDRPPVVKLISEAICDIVAGRFSLIANAAGTENSLSSNKLPDLSAWLDYVRLTSASLLSKSIRSALILATDNANYNYQQCATSSAEDQSIEQFSESFAILQHAYKEKVEHPSIAGASCLLKRISTPAEINDLLNSNADQCLSTIDSWPASGYCTHYLRQIVRALLVEQRV</sequence>
<evidence type="ECO:0000313" key="1">
    <source>
        <dbReference type="EMBL" id="PAA52041.1"/>
    </source>
</evidence>
<dbReference type="GO" id="GO:0005739">
    <property type="term" value="C:mitochondrion"/>
    <property type="evidence" value="ECO:0007669"/>
    <property type="project" value="TreeGrafter"/>
</dbReference>
<dbReference type="Gene3D" id="1.10.600.10">
    <property type="entry name" value="Farnesyl Diphosphate Synthase"/>
    <property type="match status" value="1"/>
</dbReference>
<dbReference type="AlphaFoldDB" id="A0A267DRX6"/>